<comment type="similarity">
    <text evidence="1 7">Belongs to the MsrA Met sulfoxide reductase family.</text>
</comment>
<comment type="catalytic activity">
    <reaction evidence="5">
        <text>L-methionyl-[protein] + [thioredoxin]-disulfide + H2O = L-methionyl-(R)-S-oxide-[protein] + [thioredoxin]-dithiol</text>
        <dbReference type="Rhea" id="RHEA:24164"/>
        <dbReference type="Rhea" id="RHEA-COMP:10698"/>
        <dbReference type="Rhea" id="RHEA-COMP:10700"/>
        <dbReference type="Rhea" id="RHEA-COMP:12313"/>
        <dbReference type="Rhea" id="RHEA-COMP:12314"/>
        <dbReference type="ChEBI" id="CHEBI:15377"/>
        <dbReference type="ChEBI" id="CHEBI:16044"/>
        <dbReference type="ChEBI" id="CHEBI:29950"/>
        <dbReference type="ChEBI" id="CHEBI:45764"/>
        <dbReference type="ChEBI" id="CHEBI:50058"/>
        <dbReference type="EC" id="1.8.4.12"/>
    </reaction>
</comment>
<evidence type="ECO:0000256" key="6">
    <source>
        <dbReference type="ARBA" id="ARBA00048782"/>
    </source>
</evidence>
<comment type="catalytic activity">
    <reaction evidence="4 7">
        <text>L-methionyl-[protein] + [thioredoxin]-disulfide + H2O = L-methionyl-(S)-S-oxide-[protein] + [thioredoxin]-dithiol</text>
        <dbReference type="Rhea" id="RHEA:14217"/>
        <dbReference type="Rhea" id="RHEA-COMP:10698"/>
        <dbReference type="Rhea" id="RHEA-COMP:10700"/>
        <dbReference type="Rhea" id="RHEA-COMP:12313"/>
        <dbReference type="Rhea" id="RHEA-COMP:12315"/>
        <dbReference type="ChEBI" id="CHEBI:15377"/>
        <dbReference type="ChEBI" id="CHEBI:16044"/>
        <dbReference type="ChEBI" id="CHEBI:29950"/>
        <dbReference type="ChEBI" id="CHEBI:44120"/>
        <dbReference type="ChEBI" id="CHEBI:50058"/>
        <dbReference type="EC" id="1.8.4.11"/>
    </reaction>
</comment>
<keyword evidence="10" id="KW-1185">Reference proteome</keyword>
<dbReference type="InterPro" id="IPR036509">
    <property type="entry name" value="Met_Sox_Rdtase_MsrA_sf"/>
</dbReference>
<dbReference type="EMBL" id="NFEZ01000004">
    <property type="protein sequence ID" value="PLT44310.1"/>
    <property type="molecule type" value="Genomic_DNA"/>
</dbReference>
<name>A0A2N5N1U4_9BACL</name>
<dbReference type="PANTHER" id="PTHR43774">
    <property type="entry name" value="PEPTIDE METHIONINE SULFOXIDE REDUCTASE"/>
    <property type="match status" value="1"/>
</dbReference>
<dbReference type="GO" id="GO:0033743">
    <property type="term" value="F:peptide-methionine (R)-S-oxide reductase activity"/>
    <property type="evidence" value="ECO:0007669"/>
    <property type="project" value="UniProtKB-EC"/>
</dbReference>
<dbReference type="InterPro" id="IPR011057">
    <property type="entry name" value="Mss4-like_sf"/>
</dbReference>
<evidence type="ECO:0000313" key="9">
    <source>
        <dbReference type="EMBL" id="PLT44310.1"/>
    </source>
</evidence>
<dbReference type="Pfam" id="PF01625">
    <property type="entry name" value="PMSR"/>
    <property type="match status" value="1"/>
</dbReference>
<dbReference type="InterPro" id="IPR002569">
    <property type="entry name" value="Met_Sox_Rdtase_MsrA_dom"/>
</dbReference>
<protein>
    <recommendedName>
        <fullName evidence="7">Peptide methionine sulfoxide reductase MsrA</fullName>
        <shortName evidence="7">Protein-methionine-S-oxide reductase</shortName>
        <ecNumber evidence="7">1.8.4.11</ecNumber>
    </recommendedName>
    <alternativeName>
        <fullName evidence="7">Peptide-methionine (S)-S-oxide reductase</fullName>
        <shortName evidence="7">Peptide Met(O) reductase</shortName>
    </alternativeName>
</protein>
<dbReference type="Proteomes" id="UP000234789">
    <property type="component" value="Unassembled WGS sequence"/>
</dbReference>
<dbReference type="AlphaFoldDB" id="A0A2N5N1U4"/>
<evidence type="ECO:0000256" key="3">
    <source>
        <dbReference type="ARBA" id="ARBA00023268"/>
    </source>
</evidence>
<evidence type="ECO:0000256" key="2">
    <source>
        <dbReference type="ARBA" id="ARBA00023002"/>
    </source>
</evidence>
<dbReference type="GO" id="GO:0008113">
    <property type="term" value="F:peptide-methionine (S)-S-oxide reductase activity"/>
    <property type="evidence" value="ECO:0007669"/>
    <property type="project" value="UniProtKB-UniRule"/>
</dbReference>
<dbReference type="HAMAP" id="MF_01401">
    <property type="entry name" value="MsrA"/>
    <property type="match status" value="1"/>
</dbReference>
<accession>A0A2N5N1U4</accession>
<dbReference type="InterPro" id="IPR002579">
    <property type="entry name" value="Met_Sox_Rdtase_MsrB_dom"/>
</dbReference>
<dbReference type="NCBIfam" id="TIGR00401">
    <property type="entry name" value="msrA"/>
    <property type="match status" value="1"/>
</dbReference>
<proteinExistence type="inferred from homology"/>
<dbReference type="GO" id="GO:0033744">
    <property type="term" value="F:L-methionine:thioredoxin-disulfide S-oxidoreductase activity"/>
    <property type="evidence" value="ECO:0007669"/>
    <property type="project" value="RHEA"/>
</dbReference>
<dbReference type="Gene3D" id="3.30.1060.10">
    <property type="entry name" value="Peptide methionine sulphoxide reductase MsrA"/>
    <property type="match status" value="1"/>
</dbReference>
<keyword evidence="3" id="KW-0511">Multifunctional enzyme</keyword>
<comment type="function">
    <text evidence="7">Has an important function as a repair enzyme for proteins that have been inactivated by oxidation. Catalyzes the reversible oxidation-reduction of methionine sulfoxide in proteins to methionine.</text>
</comment>
<dbReference type="SUPFAM" id="SSF55068">
    <property type="entry name" value="Peptide methionine sulfoxide reductase"/>
    <property type="match status" value="1"/>
</dbReference>
<comment type="catalytic activity">
    <reaction evidence="6 7">
        <text>[thioredoxin]-disulfide + L-methionine + H2O = L-methionine (S)-S-oxide + [thioredoxin]-dithiol</text>
        <dbReference type="Rhea" id="RHEA:19993"/>
        <dbReference type="Rhea" id="RHEA-COMP:10698"/>
        <dbReference type="Rhea" id="RHEA-COMP:10700"/>
        <dbReference type="ChEBI" id="CHEBI:15377"/>
        <dbReference type="ChEBI" id="CHEBI:29950"/>
        <dbReference type="ChEBI" id="CHEBI:50058"/>
        <dbReference type="ChEBI" id="CHEBI:57844"/>
        <dbReference type="ChEBI" id="CHEBI:58772"/>
        <dbReference type="EC" id="1.8.4.11"/>
    </reaction>
</comment>
<organism evidence="9 10">
    <name type="scientific">Paenibacillus pasadenensis</name>
    <dbReference type="NCBI Taxonomy" id="217090"/>
    <lineage>
        <taxon>Bacteria</taxon>
        <taxon>Bacillati</taxon>
        <taxon>Bacillota</taxon>
        <taxon>Bacilli</taxon>
        <taxon>Bacillales</taxon>
        <taxon>Paenibacillaceae</taxon>
        <taxon>Paenibacillus</taxon>
    </lineage>
</organism>
<dbReference type="Pfam" id="PF01641">
    <property type="entry name" value="SelR"/>
    <property type="match status" value="1"/>
</dbReference>
<dbReference type="PROSITE" id="PS51790">
    <property type="entry name" value="MSRB"/>
    <property type="match status" value="1"/>
</dbReference>
<evidence type="ECO:0000256" key="7">
    <source>
        <dbReference type="HAMAP-Rule" id="MF_01401"/>
    </source>
</evidence>
<reference evidence="9 10" key="1">
    <citation type="submission" date="2017-05" db="EMBL/GenBank/DDBJ databases">
        <title>Functional genome analysis of Paenibacillus pasadenensis strain R16: insights on endophytic life style and antifungal activity.</title>
        <authorList>
            <person name="Passera A."/>
            <person name="Marcolungo L."/>
            <person name="Casati P."/>
            <person name="Brasca M."/>
            <person name="Quaglino F."/>
            <person name="Delledonne M."/>
        </authorList>
    </citation>
    <scope>NUCLEOTIDE SEQUENCE [LARGE SCALE GENOMIC DNA]</scope>
    <source>
        <strain evidence="9 10">R16</strain>
    </source>
</reference>
<dbReference type="SUPFAM" id="SSF51316">
    <property type="entry name" value="Mss4-like"/>
    <property type="match status" value="1"/>
</dbReference>
<evidence type="ECO:0000256" key="5">
    <source>
        <dbReference type="ARBA" id="ARBA00048488"/>
    </source>
</evidence>
<keyword evidence="2 7" id="KW-0560">Oxidoreductase</keyword>
<comment type="caution">
    <text evidence="9">The sequence shown here is derived from an EMBL/GenBank/DDBJ whole genome shotgun (WGS) entry which is preliminary data.</text>
</comment>
<evidence type="ECO:0000259" key="8">
    <source>
        <dbReference type="PROSITE" id="PS51790"/>
    </source>
</evidence>
<feature type="domain" description="MsrB" evidence="8">
    <location>
        <begin position="163"/>
        <end position="286"/>
    </location>
</feature>
<dbReference type="Gene3D" id="2.170.150.20">
    <property type="entry name" value="Peptide methionine sulfoxide reductase"/>
    <property type="match status" value="1"/>
</dbReference>
<sequence length="305" mass="34836">MVEPFERLPGILSVTSGYTGGWTDDPTYERVASETTGHAEAVRIEFDPRLFPYERLLDLFWRQIDPTDAGGQFQDRGASYRTAIFVQDERQRELAEASRRALERSGRFKGRIATEIVAAGPFYPAEDEHQQYHRRRFGHYRLYRQASGRDAFLRRHWKRERDRKRLESLLTAEQRLTALERRPEPAYANAYWSQPEQGIYVDLLTGDPLFGTPDQFDAGDGWPAFRRPLHDGLIVCEAELGSGPPRTALLSRLSGLFLGYALREADATGGGGHYRVYSAAVRFVPRSRLAEEGYAGQLALWEEMC</sequence>
<dbReference type="EC" id="1.8.4.11" evidence="7"/>
<evidence type="ECO:0000313" key="10">
    <source>
        <dbReference type="Proteomes" id="UP000234789"/>
    </source>
</evidence>
<gene>
    <name evidence="7" type="primary">msrA</name>
    <name evidence="9" type="ORF">B8V81_2741</name>
</gene>
<comment type="caution">
    <text evidence="7">Lacks conserved residue(s) required for the propagation of feature annotation.</text>
</comment>
<evidence type="ECO:0000256" key="1">
    <source>
        <dbReference type="ARBA" id="ARBA00005591"/>
    </source>
</evidence>
<evidence type="ECO:0000256" key="4">
    <source>
        <dbReference type="ARBA" id="ARBA00047806"/>
    </source>
</evidence>
<dbReference type="PANTHER" id="PTHR43774:SF1">
    <property type="entry name" value="PEPTIDE METHIONINE SULFOXIDE REDUCTASE MSRA 2"/>
    <property type="match status" value="1"/>
</dbReference>